<evidence type="ECO:0000313" key="6">
    <source>
        <dbReference type="EMBL" id="GGA36514.1"/>
    </source>
</evidence>
<evidence type="ECO:0000259" key="4">
    <source>
        <dbReference type="PROSITE" id="PS50043"/>
    </source>
</evidence>
<dbReference type="InterPro" id="IPR058245">
    <property type="entry name" value="NreC/VraR/RcsB-like_REC"/>
</dbReference>
<dbReference type="InterPro" id="IPR001789">
    <property type="entry name" value="Sig_transdc_resp-reg_receiver"/>
</dbReference>
<dbReference type="SUPFAM" id="SSF46894">
    <property type="entry name" value="C-terminal effector domain of the bipartite response regulators"/>
    <property type="match status" value="1"/>
</dbReference>
<organism evidence="6 7">
    <name type="scientific">Sphingomonas psychrolutea</name>
    <dbReference type="NCBI Taxonomy" id="1259676"/>
    <lineage>
        <taxon>Bacteria</taxon>
        <taxon>Pseudomonadati</taxon>
        <taxon>Pseudomonadota</taxon>
        <taxon>Alphaproteobacteria</taxon>
        <taxon>Sphingomonadales</taxon>
        <taxon>Sphingomonadaceae</taxon>
        <taxon>Sphingomonas</taxon>
    </lineage>
</organism>
<accession>A0ABQ1G4N4</accession>
<proteinExistence type="predicted"/>
<feature type="modified residue" description="4-aspartylphosphate" evidence="3">
    <location>
        <position position="57"/>
    </location>
</feature>
<evidence type="ECO:0000256" key="2">
    <source>
        <dbReference type="ARBA" id="ARBA00023125"/>
    </source>
</evidence>
<sequence>MIPPTILVADDHPLFREALKLAVSRAAPGAVILEAGQLGDAARIARDAGPLDLILLDLRMPGAEGFSGVAVMHAERPDTPILVVSSADELDAAPRARAYGAIGFVPKTADLGALQNSVERALSGARDPAVLSAIDPELEQMADKIAALTPAEIRVLLGVLRGQLNKQIAFDLKISEATVKGHMTVIMRKMNVSNRTQAVLAARALDIQLPD</sequence>
<dbReference type="Proteomes" id="UP000618591">
    <property type="component" value="Unassembled WGS sequence"/>
</dbReference>
<dbReference type="SMART" id="SM00421">
    <property type="entry name" value="HTH_LUXR"/>
    <property type="match status" value="1"/>
</dbReference>
<dbReference type="EMBL" id="BMDW01000002">
    <property type="protein sequence ID" value="GGA36514.1"/>
    <property type="molecule type" value="Genomic_DNA"/>
</dbReference>
<evidence type="ECO:0000313" key="7">
    <source>
        <dbReference type="Proteomes" id="UP000618591"/>
    </source>
</evidence>
<dbReference type="Gene3D" id="3.40.50.2300">
    <property type="match status" value="1"/>
</dbReference>
<dbReference type="SMART" id="SM00448">
    <property type="entry name" value="REC"/>
    <property type="match status" value="1"/>
</dbReference>
<dbReference type="Pfam" id="PF00196">
    <property type="entry name" value="GerE"/>
    <property type="match status" value="1"/>
</dbReference>
<dbReference type="GO" id="GO:0003677">
    <property type="term" value="F:DNA binding"/>
    <property type="evidence" value="ECO:0007669"/>
    <property type="project" value="UniProtKB-KW"/>
</dbReference>
<dbReference type="InterPro" id="IPR000792">
    <property type="entry name" value="Tscrpt_reg_LuxR_C"/>
</dbReference>
<dbReference type="PRINTS" id="PR00038">
    <property type="entry name" value="HTHLUXR"/>
</dbReference>
<dbReference type="PROSITE" id="PS50043">
    <property type="entry name" value="HTH_LUXR_2"/>
    <property type="match status" value="1"/>
</dbReference>
<dbReference type="InterPro" id="IPR016032">
    <property type="entry name" value="Sig_transdc_resp-reg_C-effctor"/>
</dbReference>
<name>A0ABQ1G4N4_9SPHN</name>
<gene>
    <name evidence="6" type="ORF">GCM10011395_03530</name>
</gene>
<protein>
    <submittedName>
        <fullName evidence="6">DNA-binding response regulator</fullName>
    </submittedName>
</protein>
<reference evidence="7" key="1">
    <citation type="journal article" date="2019" name="Int. J. Syst. Evol. Microbiol.">
        <title>The Global Catalogue of Microorganisms (GCM) 10K type strain sequencing project: providing services to taxonomists for standard genome sequencing and annotation.</title>
        <authorList>
            <consortium name="The Broad Institute Genomics Platform"/>
            <consortium name="The Broad Institute Genome Sequencing Center for Infectious Disease"/>
            <person name="Wu L."/>
            <person name="Ma J."/>
        </authorList>
    </citation>
    <scope>NUCLEOTIDE SEQUENCE [LARGE SCALE GENOMIC DNA]</scope>
    <source>
        <strain evidence="7">CGMCC 1.10106</strain>
    </source>
</reference>
<dbReference type="CDD" id="cd06170">
    <property type="entry name" value="LuxR_C_like"/>
    <property type="match status" value="1"/>
</dbReference>
<dbReference type="PROSITE" id="PS50110">
    <property type="entry name" value="RESPONSE_REGULATORY"/>
    <property type="match status" value="1"/>
</dbReference>
<evidence type="ECO:0000256" key="1">
    <source>
        <dbReference type="ARBA" id="ARBA00022553"/>
    </source>
</evidence>
<keyword evidence="2 6" id="KW-0238">DNA-binding</keyword>
<feature type="domain" description="HTH luxR-type" evidence="4">
    <location>
        <begin position="141"/>
        <end position="206"/>
    </location>
</feature>
<dbReference type="RefSeq" id="WP_188445067.1">
    <property type="nucleotide sequence ID" value="NZ_BMDW01000002.1"/>
</dbReference>
<evidence type="ECO:0000259" key="5">
    <source>
        <dbReference type="PROSITE" id="PS50110"/>
    </source>
</evidence>
<evidence type="ECO:0000256" key="3">
    <source>
        <dbReference type="PROSITE-ProRule" id="PRU00169"/>
    </source>
</evidence>
<feature type="domain" description="Response regulatory" evidence="5">
    <location>
        <begin position="5"/>
        <end position="122"/>
    </location>
</feature>
<comment type="caution">
    <text evidence="6">The sequence shown here is derived from an EMBL/GenBank/DDBJ whole genome shotgun (WGS) entry which is preliminary data.</text>
</comment>
<keyword evidence="7" id="KW-1185">Reference proteome</keyword>
<dbReference type="InterPro" id="IPR011006">
    <property type="entry name" value="CheY-like_superfamily"/>
</dbReference>
<dbReference type="Pfam" id="PF00072">
    <property type="entry name" value="Response_reg"/>
    <property type="match status" value="1"/>
</dbReference>
<dbReference type="SUPFAM" id="SSF52172">
    <property type="entry name" value="CheY-like"/>
    <property type="match status" value="1"/>
</dbReference>
<dbReference type="PANTHER" id="PTHR45566:SF1">
    <property type="entry name" value="HTH-TYPE TRANSCRIPTIONAL REGULATOR YHJB-RELATED"/>
    <property type="match status" value="1"/>
</dbReference>
<dbReference type="CDD" id="cd17535">
    <property type="entry name" value="REC_NarL-like"/>
    <property type="match status" value="1"/>
</dbReference>
<dbReference type="InterPro" id="IPR051015">
    <property type="entry name" value="EvgA-like"/>
</dbReference>
<dbReference type="PANTHER" id="PTHR45566">
    <property type="entry name" value="HTH-TYPE TRANSCRIPTIONAL REGULATOR YHJB-RELATED"/>
    <property type="match status" value="1"/>
</dbReference>
<keyword evidence="1 3" id="KW-0597">Phosphoprotein</keyword>